<protein>
    <submittedName>
        <fullName evidence="2">Uncharacterized protein</fullName>
    </submittedName>
</protein>
<evidence type="ECO:0000313" key="2">
    <source>
        <dbReference type="EMBL" id="GIL31409.1"/>
    </source>
</evidence>
<dbReference type="Proteomes" id="UP000614996">
    <property type="component" value="Unassembled WGS sequence"/>
</dbReference>
<feature type="transmembrane region" description="Helical" evidence="1">
    <location>
        <begin position="46"/>
        <end position="68"/>
    </location>
</feature>
<dbReference type="AlphaFoldDB" id="A0A8J4AHM4"/>
<proteinExistence type="predicted"/>
<dbReference type="EMBL" id="BOPO01000143">
    <property type="protein sequence ID" value="GIL31409.1"/>
    <property type="molecule type" value="Genomic_DNA"/>
</dbReference>
<gene>
    <name evidence="2" type="ORF">NUM_66630</name>
</gene>
<sequence length="137" mass="15231">MPAVPVAVAGVVLAQWSIHRQRRSWNRSWLAMADNFRAAAALPRRLRVLAGVAGVVLLSSILVSMPMISQFGLSHQGGRYWRDERSGQVVEISETEYWRARAATDRAFAGIVGWFCLATAAVQEGRRRRDEGRPGAR</sequence>
<comment type="caution">
    <text evidence="2">The sequence shown here is derived from an EMBL/GenBank/DDBJ whole genome shotgun (WGS) entry which is preliminary data.</text>
</comment>
<keyword evidence="1" id="KW-0472">Membrane</keyword>
<keyword evidence="1" id="KW-0812">Transmembrane</keyword>
<evidence type="ECO:0000313" key="3">
    <source>
        <dbReference type="Proteomes" id="UP000614996"/>
    </source>
</evidence>
<accession>A0A8J4AHM4</accession>
<reference evidence="3" key="1">
    <citation type="journal article" date="2021" name="Int. J. Syst. Evol. Microbiol.">
        <title>Actinocatenispora comari sp. nov., an endophytic actinomycete isolated from aerial parts of Comarum salesowianum.</title>
        <authorList>
            <person name="Oyunbileg N."/>
            <person name="Iizaka Y."/>
            <person name="Hamada M."/>
            <person name="Davaapurev B.O."/>
            <person name="Fukumoto A."/>
            <person name="Tsetseg B."/>
            <person name="Kato F."/>
            <person name="Tamura T."/>
            <person name="Batkhuu J."/>
            <person name="Anzai Y."/>
        </authorList>
    </citation>
    <scope>NUCLEOTIDE SEQUENCE [LARGE SCALE GENOMIC DNA]</scope>
    <source>
        <strain evidence="3">NUM-2625</strain>
    </source>
</reference>
<evidence type="ECO:0000256" key="1">
    <source>
        <dbReference type="SAM" id="Phobius"/>
    </source>
</evidence>
<organism evidence="2 3">
    <name type="scientific">Actinocatenispora comari</name>
    <dbReference type="NCBI Taxonomy" id="2807577"/>
    <lineage>
        <taxon>Bacteria</taxon>
        <taxon>Bacillati</taxon>
        <taxon>Actinomycetota</taxon>
        <taxon>Actinomycetes</taxon>
        <taxon>Micromonosporales</taxon>
        <taxon>Micromonosporaceae</taxon>
        <taxon>Actinocatenispora</taxon>
    </lineage>
</organism>
<name>A0A8J4AHM4_9ACTN</name>
<keyword evidence="3" id="KW-1185">Reference proteome</keyword>
<keyword evidence="1" id="KW-1133">Transmembrane helix</keyword>